<sequence length="169" mass="19148">MPSHSSSMLSNVSNNVINFPSFGKAITLDDQGVYYAINTRTQAIHSIFQLIYQRDDWYLYQLESAENEDETRWSLLIGSTDYVLHSMTSAQIRQHFSKPEYAEPRGAWQVIKNSKFGFGKFTPVQADEPVRYAMLAFVDGEMLTPILIHKAEESAESEQAPTLDAAEFA</sequence>
<evidence type="ECO:0000313" key="1">
    <source>
        <dbReference type="EMBL" id="ADI30299.1"/>
    </source>
</evidence>
<evidence type="ECO:0000313" key="2">
    <source>
        <dbReference type="Proteomes" id="UP000000383"/>
    </source>
</evidence>
<dbReference type="Proteomes" id="UP000000383">
    <property type="component" value="Chromosome"/>
</dbReference>
<accession>D7DJT8</accession>
<dbReference type="AlphaFoldDB" id="D7DJT8"/>
<dbReference type="STRING" id="666681.M301_1927"/>
<gene>
    <name evidence="1" type="ordered locus">M301_1927</name>
</gene>
<name>D7DJT8_METV0</name>
<keyword evidence="2" id="KW-1185">Reference proteome</keyword>
<reference evidence="2" key="1">
    <citation type="submission" date="2010-05" db="EMBL/GenBank/DDBJ databases">
        <title>Complete sequence of Methylotenera sp. 301.</title>
        <authorList>
            <person name="Lucas S."/>
            <person name="Copeland A."/>
            <person name="Lapidus A."/>
            <person name="Cheng J.-F."/>
            <person name="Bruce D."/>
            <person name="Goodwin L."/>
            <person name="Pitluck S."/>
            <person name="Clum A."/>
            <person name="Land M."/>
            <person name="Hauser L."/>
            <person name="Kyrpides N."/>
            <person name="Ivanova N."/>
            <person name="Chistoservova L."/>
            <person name="Kalyuzhnaya M."/>
            <person name="Woyke T."/>
        </authorList>
    </citation>
    <scope>NUCLEOTIDE SEQUENCE [LARGE SCALE GENOMIC DNA]</scope>
    <source>
        <strain evidence="2">301</strain>
    </source>
</reference>
<dbReference type="KEGG" id="meh:M301_1927"/>
<dbReference type="RefSeq" id="WP_013148611.1">
    <property type="nucleotide sequence ID" value="NC_014207.1"/>
</dbReference>
<dbReference type="EMBL" id="CP002056">
    <property type="protein sequence ID" value="ADI30299.1"/>
    <property type="molecule type" value="Genomic_DNA"/>
</dbReference>
<proteinExistence type="predicted"/>
<organism evidence="1 2">
    <name type="scientific">Methylotenera versatilis (strain 301)</name>
    <dbReference type="NCBI Taxonomy" id="666681"/>
    <lineage>
        <taxon>Bacteria</taxon>
        <taxon>Pseudomonadati</taxon>
        <taxon>Pseudomonadota</taxon>
        <taxon>Betaproteobacteria</taxon>
        <taxon>Nitrosomonadales</taxon>
        <taxon>Methylophilaceae</taxon>
        <taxon>Methylotenera</taxon>
    </lineage>
</organism>
<reference evidence="1 2" key="2">
    <citation type="journal article" date="2011" name="J. Bacteriol.">
        <title>Genomes of three methylotrophs from a single niche uncover genetic and metabolic divergence of Methylophilaceae.</title>
        <authorList>
            <person name="Lapidus A."/>
            <person name="Clum A."/>
            <person name="Labutti K."/>
            <person name="Kaluzhnaya M.G."/>
            <person name="Lim S."/>
            <person name="Beck D.A."/>
            <person name="Glavina Del Rio T."/>
            <person name="Nolan M."/>
            <person name="Mavromatis K."/>
            <person name="Huntemann M."/>
            <person name="Lucas S."/>
            <person name="Lidstrom M.E."/>
            <person name="Ivanova N."/>
            <person name="Chistoserdova L."/>
        </authorList>
    </citation>
    <scope>NUCLEOTIDE SEQUENCE [LARGE SCALE GENOMIC DNA]</scope>
    <source>
        <strain evidence="1 2">301</strain>
    </source>
</reference>
<protein>
    <submittedName>
        <fullName evidence="1">Uncharacterized protein</fullName>
    </submittedName>
</protein>
<dbReference type="eggNOG" id="ENOG5030XV8">
    <property type="taxonomic scope" value="Bacteria"/>
</dbReference>
<dbReference type="HOGENOM" id="CLU_1667350_0_0_4"/>